<evidence type="ECO:0000313" key="3">
    <source>
        <dbReference type="EMBL" id="SHN46872.1"/>
    </source>
</evidence>
<organism evidence="3 4">
    <name type="scientific">Cryptosporangium aurantiacum</name>
    <dbReference type="NCBI Taxonomy" id="134849"/>
    <lineage>
        <taxon>Bacteria</taxon>
        <taxon>Bacillati</taxon>
        <taxon>Actinomycetota</taxon>
        <taxon>Actinomycetes</taxon>
        <taxon>Cryptosporangiales</taxon>
        <taxon>Cryptosporangiaceae</taxon>
        <taxon>Cryptosporangium</taxon>
    </lineage>
</organism>
<sequence>MSSTTEWVTLEQAHQALRSVAAQLGDADWARHTPCEHWNVAQVLRHAAGDQRGYAAAITGSGGPTEDPFAPSENAPESAQGYLESALSVTTAAFATVAPATPEVPCPLPIGPLSAEQVVDAAALDAAVHAWDIAVAIGVPSPLSDELAEQLTPIAETIAGPLRAFAFGPAQDSESGDGAAARLLRFLGRTPDWKP</sequence>
<dbReference type="GO" id="GO:0046872">
    <property type="term" value="F:metal ion binding"/>
    <property type="evidence" value="ECO:0007669"/>
    <property type="project" value="InterPro"/>
</dbReference>
<evidence type="ECO:0000259" key="2">
    <source>
        <dbReference type="Pfam" id="PF11716"/>
    </source>
</evidence>
<evidence type="ECO:0000256" key="1">
    <source>
        <dbReference type="SAM" id="MobiDB-lite"/>
    </source>
</evidence>
<protein>
    <submittedName>
        <fullName evidence="3">TIGR03086 family protein</fullName>
    </submittedName>
</protein>
<name>A0A1M7RL34_9ACTN</name>
<dbReference type="NCBIfam" id="TIGR03083">
    <property type="entry name" value="maleylpyruvate isomerase family mycothiol-dependent enzyme"/>
    <property type="match status" value="1"/>
</dbReference>
<accession>A0A1M7RL34</accession>
<gene>
    <name evidence="3" type="ORF">SAMN05443668_118105</name>
</gene>
<dbReference type="InterPro" id="IPR017520">
    <property type="entry name" value="CHP03086"/>
</dbReference>
<dbReference type="STRING" id="134849.SAMN05443668_118105"/>
<dbReference type="Gene3D" id="1.20.120.450">
    <property type="entry name" value="dinb family like domain"/>
    <property type="match status" value="1"/>
</dbReference>
<evidence type="ECO:0000313" key="4">
    <source>
        <dbReference type="Proteomes" id="UP000184440"/>
    </source>
</evidence>
<dbReference type="Proteomes" id="UP000184440">
    <property type="component" value="Unassembled WGS sequence"/>
</dbReference>
<feature type="region of interest" description="Disordered" evidence="1">
    <location>
        <begin position="55"/>
        <end position="76"/>
    </location>
</feature>
<dbReference type="RefSeq" id="WP_073264215.1">
    <property type="nucleotide sequence ID" value="NZ_FRCS01000018.1"/>
</dbReference>
<reference evidence="3 4" key="1">
    <citation type="submission" date="2016-11" db="EMBL/GenBank/DDBJ databases">
        <authorList>
            <person name="Jaros S."/>
            <person name="Januszkiewicz K."/>
            <person name="Wedrychowicz H."/>
        </authorList>
    </citation>
    <scope>NUCLEOTIDE SEQUENCE [LARGE SCALE GENOMIC DNA]</scope>
    <source>
        <strain evidence="3 4">DSM 46144</strain>
    </source>
</reference>
<dbReference type="InterPro" id="IPR024344">
    <property type="entry name" value="MDMPI_metal-binding"/>
</dbReference>
<dbReference type="AlphaFoldDB" id="A0A1M7RL34"/>
<proteinExistence type="predicted"/>
<dbReference type="Pfam" id="PF11716">
    <property type="entry name" value="MDMPI_N"/>
    <property type="match status" value="1"/>
</dbReference>
<dbReference type="EMBL" id="FRCS01000018">
    <property type="protein sequence ID" value="SHN46872.1"/>
    <property type="molecule type" value="Genomic_DNA"/>
</dbReference>
<dbReference type="OrthoDB" id="5185819at2"/>
<dbReference type="SUPFAM" id="SSF109854">
    <property type="entry name" value="DinB/YfiT-like putative metalloenzymes"/>
    <property type="match status" value="1"/>
</dbReference>
<dbReference type="InterPro" id="IPR034660">
    <property type="entry name" value="DinB/YfiT-like"/>
</dbReference>
<keyword evidence="4" id="KW-1185">Reference proteome</keyword>
<dbReference type="NCBIfam" id="TIGR03086">
    <property type="entry name" value="TIGR03086 family metal-binding protein"/>
    <property type="match status" value="1"/>
</dbReference>
<dbReference type="InterPro" id="IPR017517">
    <property type="entry name" value="Maleyloyr_isom"/>
</dbReference>
<feature type="domain" description="Mycothiol-dependent maleylpyruvate isomerase metal-binding" evidence="2">
    <location>
        <begin position="10"/>
        <end position="134"/>
    </location>
</feature>